<name>K3WQN4_GLOUD</name>
<sequence>MRLGLRLFTGDKKCTSCSSSSTSSSMGSYGLDRLARKPPDVLRLRRCCCCCCWLASAAWKRTAALGCLASTCGA</sequence>
<organism evidence="1 2">
    <name type="scientific">Globisporangium ultimum (strain ATCC 200006 / CBS 805.95 / DAOM BR144)</name>
    <name type="common">Pythium ultimum</name>
    <dbReference type="NCBI Taxonomy" id="431595"/>
    <lineage>
        <taxon>Eukaryota</taxon>
        <taxon>Sar</taxon>
        <taxon>Stramenopiles</taxon>
        <taxon>Oomycota</taxon>
        <taxon>Peronosporomycetes</taxon>
        <taxon>Pythiales</taxon>
        <taxon>Pythiaceae</taxon>
        <taxon>Globisporangium</taxon>
    </lineage>
</organism>
<reference evidence="2" key="1">
    <citation type="journal article" date="2010" name="Genome Biol.">
        <title>Genome sequence of the necrotrophic plant pathogen Pythium ultimum reveals original pathogenicity mechanisms and effector repertoire.</title>
        <authorList>
            <person name="Levesque C.A."/>
            <person name="Brouwer H."/>
            <person name="Cano L."/>
            <person name="Hamilton J.P."/>
            <person name="Holt C."/>
            <person name="Huitema E."/>
            <person name="Raffaele S."/>
            <person name="Robideau G.P."/>
            <person name="Thines M."/>
            <person name="Win J."/>
            <person name="Zerillo M.M."/>
            <person name="Beakes G.W."/>
            <person name="Boore J.L."/>
            <person name="Busam D."/>
            <person name="Dumas B."/>
            <person name="Ferriera S."/>
            <person name="Fuerstenberg S.I."/>
            <person name="Gachon C.M."/>
            <person name="Gaulin E."/>
            <person name="Govers F."/>
            <person name="Grenville-Briggs L."/>
            <person name="Horner N."/>
            <person name="Hostetler J."/>
            <person name="Jiang R.H."/>
            <person name="Johnson J."/>
            <person name="Krajaejun T."/>
            <person name="Lin H."/>
            <person name="Meijer H.J."/>
            <person name="Moore B."/>
            <person name="Morris P."/>
            <person name="Phuntmart V."/>
            <person name="Puiu D."/>
            <person name="Shetty J."/>
            <person name="Stajich J.E."/>
            <person name="Tripathy S."/>
            <person name="Wawra S."/>
            <person name="van West P."/>
            <person name="Whitty B.R."/>
            <person name="Coutinho P.M."/>
            <person name="Henrissat B."/>
            <person name="Martin F."/>
            <person name="Thomas P.D."/>
            <person name="Tyler B.M."/>
            <person name="De Vries R.P."/>
            <person name="Kamoun S."/>
            <person name="Yandell M."/>
            <person name="Tisserat N."/>
            <person name="Buell C.R."/>
        </authorList>
    </citation>
    <scope>NUCLEOTIDE SEQUENCE</scope>
    <source>
        <strain evidence="2">DAOM:BR144</strain>
    </source>
</reference>
<keyword evidence="2" id="KW-1185">Reference proteome</keyword>
<dbReference type="HOGENOM" id="CLU_2693239_0_0_1"/>
<dbReference type="AlphaFoldDB" id="K3WQN4"/>
<dbReference type="Proteomes" id="UP000019132">
    <property type="component" value="Unassembled WGS sequence"/>
</dbReference>
<proteinExistence type="predicted"/>
<evidence type="ECO:0000313" key="2">
    <source>
        <dbReference type="Proteomes" id="UP000019132"/>
    </source>
</evidence>
<protein>
    <submittedName>
        <fullName evidence="1">Uncharacterized protein</fullName>
    </submittedName>
</protein>
<dbReference type="VEuPathDB" id="FungiDB:PYU1_G007261"/>
<reference evidence="2" key="2">
    <citation type="submission" date="2010-04" db="EMBL/GenBank/DDBJ databases">
        <authorList>
            <person name="Buell R."/>
            <person name="Hamilton J."/>
            <person name="Hostetler J."/>
        </authorList>
    </citation>
    <scope>NUCLEOTIDE SEQUENCE [LARGE SCALE GENOMIC DNA]</scope>
    <source>
        <strain evidence="2">DAOM:BR144</strain>
    </source>
</reference>
<dbReference type="EMBL" id="GL376629">
    <property type="status" value="NOT_ANNOTATED_CDS"/>
    <property type="molecule type" value="Genomic_DNA"/>
</dbReference>
<dbReference type="InParanoid" id="K3WQN4"/>
<evidence type="ECO:0000313" key="1">
    <source>
        <dbReference type="EnsemblProtists" id="PYU1_T007276"/>
    </source>
</evidence>
<dbReference type="EnsemblProtists" id="PYU1_T007276">
    <property type="protein sequence ID" value="PYU1_T007276"/>
    <property type="gene ID" value="PYU1_G007261"/>
</dbReference>
<accession>K3WQN4</accession>
<reference evidence="1" key="3">
    <citation type="submission" date="2015-02" db="UniProtKB">
        <authorList>
            <consortium name="EnsemblProtists"/>
        </authorList>
    </citation>
    <scope>IDENTIFICATION</scope>
    <source>
        <strain evidence="1">DAOM BR144</strain>
    </source>
</reference>